<comment type="caution">
    <text evidence="7">The sequence shown here is derived from an EMBL/GenBank/DDBJ whole genome shotgun (WGS) entry which is preliminary data.</text>
</comment>
<dbReference type="InterPro" id="IPR036661">
    <property type="entry name" value="Luciferase-like_sf"/>
</dbReference>
<keyword evidence="3" id="KW-0560">Oxidoreductase</keyword>
<evidence type="ECO:0000256" key="5">
    <source>
        <dbReference type="SAM" id="MobiDB-lite"/>
    </source>
</evidence>
<evidence type="ECO:0000256" key="2">
    <source>
        <dbReference type="ARBA" id="ARBA00022643"/>
    </source>
</evidence>
<protein>
    <submittedName>
        <fullName evidence="7">Alkanesulfonate monooxygenase</fullName>
    </submittedName>
</protein>
<reference evidence="7 8" key="1">
    <citation type="submission" date="2016-10" db="EMBL/GenBank/DDBJ databases">
        <title>Draft genome sequence of strain LCT isolated from the Shenzhou X spacecraft of China.</title>
        <authorList>
            <person name="Huang B."/>
        </authorList>
    </citation>
    <scope>NUCLEOTIDE SEQUENCE [LARGE SCALE GENOMIC DNA]</scope>
    <source>
        <strain evidence="7 8">LCT-H5</strain>
    </source>
</reference>
<dbReference type="AlphaFoldDB" id="A0A1S2N3A7"/>
<proteinExistence type="predicted"/>
<dbReference type="Gene3D" id="3.20.20.30">
    <property type="entry name" value="Luciferase-like domain"/>
    <property type="match status" value="1"/>
</dbReference>
<keyword evidence="4 7" id="KW-0503">Monooxygenase</keyword>
<dbReference type="OrthoDB" id="9814695at2"/>
<feature type="region of interest" description="Disordered" evidence="5">
    <location>
        <begin position="359"/>
        <end position="381"/>
    </location>
</feature>
<dbReference type="Pfam" id="PF00296">
    <property type="entry name" value="Bac_luciferase"/>
    <property type="match status" value="1"/>
</dbReference>
<evidence type="ECO:0000256" key="3">
    <source>
        <dbReference type="ARBA" id="ARBA00023002"/>
    </source>
</evidence>
<dbReference type="SUPFAM" id="SSF51679">
    <property type="entry name" value="Bacterial luciferase-like"/>
    <property type="match status" value="1"/>
</dbReference>
<dbReference type="CDD" id="cd01094">
    <property type="entry name" value="Alkanesulfonate_monoxygenase"/>
    <property type="match status" value="1"/>
</dbReference>
<dbReference type="InterPro" id="IPR050172">
    <property type="entry name" value="SsuD_RutA_monooxygenase"/>
</dbReference>
<dbReference type="PANTHER" id="PTHR42847:SF4">
    <property type="entry name" value="ALKANESULFONATE MONOOXYGENASE-RELATED"/>
    <property type="match status" value="1"/>
</dbReference>
<dbReference type="PANTHER" id="PTHR42847">
    <property type="entry name" value="ALKANESULFONATE MONOOXYGENASE"/>
    <property type="match status" value="1"/>
</dbReference>
<sequence length="381" mass="41720">MVETRFHWFLPTSGDSRGVVGGEHGAEVLSSSPVREPELAYLRQVAQAAEANRFDSVLTPTGLYCRDPWLTAAALAEHTSSLRFLVAMRPDALSPTLAAQMAATFQAQTGGRLALNVVTGGESAEQRAYGDFLDKQGRYRRTREHLRVVRRLWEHGPAFDHDAEGVRVEQARLVDAPDPVPEVHFAGSSPAALEIAAELADVYLTWGEPPAQAGEKIARVREAAAARGRILRYGVRLHVITRDTSEQAWAVAQAMLDAIPEELVRRQQQALRASESEGQRRMLALHGGDRRNLEIHPGLWAGSGLIRGGAGTALVGSHEEVADLIRQYEAVGFTDFVLSGHPCLEEAWWFGEGVRPRVDRPEAASRPADARRRERAAAAVD</sequence>
<keyword evidence="2" id="KW-0288">FMN</keyword>
<dbReference type="EMBL" id="MODZ01000004">
    <property type="protein sequence ID" value="OIJ36289.1"/>
    <property type="molecule type" value="Genomic_DNA"/>
</dbReference>
<name>A0A1S2N3A7_9MICC</name>
<dbReference type="InterPro" id="IPR011251">
    <property type="entry name" value="Luciferase-like_dom"/>
</dbReference>
<dbReference type="GO" id="GO:0008726">
    <property type="term" value="F:alkanesulfonate monooxygenase activity"/>
    <property type="evidence" value="ECO:0007669"/>
    <property type="project" value="TreeGrafter"/>
</dbReference>
<evidence type="ECO:0000313" key="7">
    <source>
        <dbReference type="EMBL" id="OIJ36289.1"/>
    </source>
</evidence>
<gene>
    <name evidence="7" type="ORF">BK826_04425</name>
</gene>
<organism evidence="7 8">
    <name type="scientific">Rothia kristinae</name>
    <dbReference type="NCBI Taxonomy" id="37923"/>
    <lineage>
        <taxon>Bacteria</taxon>
        <taxon>Bacillati</taxon>
        <taxon>Actinomycetota</taxon>
        <taxon>Actinomycetes</taxon>
        <taxon>Micrococcales</taxon>
        <taxon>Micrococcaceae</taxon>
        <taxon>Rothia</taxon>
    </lineage>
</organism>
<keyword evidence="1" id="KW-0285">Flavoprotein</keyword>
<dbReference type="RefSeq" id="WP_075514556.1">
    <property type="nucleotide sequence ID" value="NZ_MODZ01000004.1"/>
</dbReference>
<feature type="domain" description="Luciferase-like" evidence="6">
    <location>
        <begin position="5"/>
        <end position="334"/>
    </location>
</feature>
<dbReference type="GO" id="GO:0046306">
    <property type="term" value="P:alkanesulfonate catabolic process"/>
    <property type="evidence" value="ECO:0007669"/>
    <property type="project" value="TreeGrafter"/>
</dbReference>
<evidence type="ECO:0000313" key="8">
    <source>
        <dbReference type="Proteomes" id="UP000179540"/>
    </source>
</evidence>
<dbReference type="Proteomes" id="UP000179540">
    <property type="component" value="Unassembled WGS sequence"/>
</dbReference>
<evidence type="ECO:0000259" key="6">
    <source>
        <dbReference type="Pfam" id="PF00296"/>
    </source>
</evidence>
<evidence type="ECO:0000256" key="4">
    <source>
        <dbReference type="ARBA" id="ARBA00023033"/>
    </source>
</evidence>
<evidence type="ECO:0000256" key="1">
    <source>
        <dbReference type="ARBA" id="ARBA00022630"/>
    </source>
</evidence>
<accession>A0A1S2N3A7</accession>